<dbReference type="Proteomes" id="UP000299102">
    <property type="component" value="Unassembled WGS sequence"/>
</dbReference>
<keyword evidence="2" id="KW-1185">Reference proteome</keyword>
<sequence length="100" mass="10535">MGPSPVEGSIYGGLLRQPEGYGHYSDPLPNLTAGPDKCTLTTVTGFGAARDTLQSQLKGADPAGGPREINRIKGKIQSFIIRPHRGAPSSVRSDKSGMSR</sequence>
<reference evidence="1 2" key="1">
    <citation type="journal article" date="2019" name="Commun. Biol.">
        <title>The bagworm genome reveals a unique fibroin gene that provides high tensile strength.</title>
        <authorList>
            <person name="Kono N."/>
            <person name="Nakamura H."/>
            <person name="Ohtoshi R."/>
            <person name="Tomita M."/>
            <person name="Numata K."/>
            <person name="Arakawa K."/>
        </authorList>
    </citation>
    <scope>NUCLEOTIDE SEQUENCE [LARGE SCALE GENOMIC DNA]</scope>
</reference>
<proteinExistence type="predicted"/>
<comment type="caution">
    <text evidence="1">The sequence shown here is derived from an EMBL/GenBank/DDBJ whole genome shotgun (WGS) entry which is preliminary data.</text>
</comment>
<gene>
    <name evidence="1" type="ORF">EVAR_99916_1</name>
</gene>
<organism evidence="1 2">
    <name type="scientific">Eumeta variegata</name>
    <name type="common">Bagworm moth</name>
    <name type="synonym">Eumeta japonica</name>
    <dbReference type="NCBI Taxonomy" id="151549"/>
    <lineage>
        <taxon>Eukaryota</taxon>
        <taxon>Metazoa</taxon>
        <taxon>Ecdysozoa</taxon>
        <taxon>Arthropoda</taxon>
        <taxon>Hexapoda</taxon>
        <taxon>Insecta</taxon>
        <taxon>Pterygota</taxon>
        <taxon>Neoptera</taxon>
        <taxon>Endopterygota</taxon>
        <taxon>Lepidoptera</taxon>
        <taxon>Glossata</taxon>
        <taxon>Ditrysia</taxon>
        <taxon>Tineoidea</taxon>
        <taxon>Psychidae</taxon>
        <taxon>Oiketicinae</taxon>
        <taxon>Eumeta</taxon>
    </lineage>
</organism>
<evidence type="ECO:0000313" key="1">
    <source>
        <dbReference type="EMBL" id="GBP95875.1"/>
    </source>
</evidence>
<name>A0A4C2AA71_EUMVA</name>
<dbReference type="EMBL" id="BGZK01002694">
    <property type="protein sequence ID" value="GBP95875.1"/>
    <property type="molecule type" value="Genomic_DNA"/>
</dbReference>
<protein>
    <submittedName>
        <fullName evidence="1">Uncharacterized protein</fullName>
    </submittedName>
</protein>
<dbReference type="AlphaFoldDB" id="A0A4C2AA71"/>
<evidence type="ECO:0000313" key="2">
    <source>
        <dbReference type="Proteomes" id="UP000299102"/>
    </source>
</evidence>
<accession>A0A4C2AA71</accession>